<dbReference type="AlphaFoldDB" id="A0A834YLN4"/>
<accession>A0A834YLN4</accession>
<dbReference type="Gene3D" id="3.20.70.20">
    <property type="match status" value="1"/>
</dbReference>
<gene>
    <name evidence="2" type="ORF">HHK36_026045</name>
</gene>
<dbReference type="Proteomes" id="UP000655225">
    <property type="component" value="Unassembled WGS sequence"/>
</dbReference>
<name>A0A834YLN4_TETSI</name>
<comment type="caution">
    <text evidence="2">The sequence shown here is derived from an EMBL/GenBank/DDBJ whole genome shotgun (WGS) entry which is preliminary data.</text>
</comment>
<protein>
    <recommendedName>
        <fullName evidence="1">Ribonucleotide reductase large subunit C-terminal domain-containing protein</fullName>
    </recommendedName>
</protein>
<sequence>MEWQILFFTGMPSEMSNRLDSLTIDRFETIYYHALRASSELAAKAGPYETYDGNPVSKVCELLSLP</sequence>
<keyword evidence="3" id="KW-1185">Reference proteome</keyword>
<dbReference type="SUPFAM" id="SSF51998">
    <property type="entry name" value="PFL-like glycyl radical enzymes"/>
    <property type="match status" value="1"/>
</dbReference>
<evidence type="ECO:0000313" key="2">
    <source>
        <dbReference type="EMBL" id="KAF8389351.1"/>
    </source>
</evidence>
<dbReference type="OrthoDB" id="1727645at2759"/>
<evidence type="ECO:0000313" key="3">
    <source>
        <dbReference type="Proteomes" id="UP000655225"/>
    </source>
</evidence>
<reference evidence="2 3" key="1">
    <citation type="submission" date="2020-04" db="EMBL/GenBank/DDBJ databases">
        <title>Plant Genome Project.</title>
        <authorList>
            <person name="Zhang R.-G."/>
        </authorList>
    </citation>
    <scope>NUCLEOTIDE SEQUENCE [LARGE SCALE GENOMIC DNA]</scope>
    <source>
        <strain evidence="2">YNK0</strain>
        <tissue evidence="2">Leaf</tissue>
    </source>
</reference>
<organism evidence="2 3">
    <name type="scientific">Tetracentron sinense</name>
    <name type="common">Spur-leaf</name>
    <dbReference type="NCBI Taxonomy" id="13715"/>
    <lineage>
        <taxon>Eukaryota</taxon>
        <taxon>Viridiplantae</taxon>
        <taxon>Streptophyta</taxon>
        <taxon>Embryophyta</taxon>
        <taxon>Tracheophyta</taxon>
        <taxon>Spermatophyta</taxon>
        <taxon>Magnoliopsida</taxon>
        <taxon>Trochodendrales</taxon>
        <taxon>Trochodendraceae</taxon>
        <taxon>Tetracentron</taxon>
    </lineage>
</organism>
<proteinExistence type="predicted"/>
<feature type="domain" description="Ribonucleotide reductase large subunit C-terminal" evidence="1">
    <location>
        <begin position="22"/>
        <end position="59"/>
    </location>
</feature>
<dbReference type="Pfam" id="PF02867">
    <property type="entry name" value="Ribonuc_red_lgC"/>
    <property type="match status" value="1"/>
</dbReference>
<dbReference type="EMBL" id="JABCRI010000019">
    <property type="protein sequence ID" value="KAF8389351.1"/>
    <property type="molecule type" value="Genomic_DNA"/>
</dbReference>
<evidence type="ECO:0000259" key="1">
    <source>
        <dbReference type="Pfam" id="PF02867"/>
    </source>
</evidence>
<dbReference type="InterPro" id="IPR000788">
    <property type="entry name" value="RNR_lg_C"/>
</dbReference>